<dbReference type="EMBL" id="AJAT01000006">
    <property type="protein sequence ID" value="EOL49141.1"/>
    <property type="molecule type" value="Genomic_DNA"/>
</dbReference>
<dbReference type="HOGENOM" id="CLU_180709_0_0_9"/>
<dbReference type="STRING" id="154621.RV11_GL001348"/>
<comment type="caution">
    <text evidence="1">The sequence shown here is derived from an EMBL/GenBank/DDBJ whole genome shotgun (WGS) entry which is preliminary data.</text>
</comment>
<dbReference type="OrthoDB" id="2188945at2"/>
<reference evidence="1 2" key="1">
    <citation type="submission" date="2013-02" db="EMBL/GenBank/DDBJ databases">
        <title>The Genome Sequence of Enterococcus phoeniculicola BAA-412.</title>
        <authorList>
            <consortium name="The Broad Institute Genome Sequencing Platform"/>
            <consortium name="The Broad Institute Genome Sequencing Center for Infectious Disease"/>
            <person name="Earl A.M."/>
            <person name="Gilmore M.S."/>
            <person name="Lebreton F."/>
            <person name="Walker B."/>
            <person name="Young S.K."/>
            <person name="Zeng Q."/>
            <person name="Gargeya S."/>
            <person name="Fitzgerald M."/>
            <person name="Haas B."/>
            <person name="Abouelleil A."/>
            <person name="Alvarado L."/>
            <person name="Arachchi H.M."/>
            <person name="Berlin A.M."/>
            <person name="Chapman S.B."/>
            <person name="Dewar J."/>
            <person name="Goldberg J."/>
            <person name="Griggs A."/>
            <person name="Gujja S."/>
            <person name="Hansen M."/>
            <person name="Howarth C."/>
            <person name="Imamovic A."/>
            <person name="Larimer J."/>
            <person name="McCowan C."/>
            <person name="Murphy C."/>
            <person name="Neiman D."/>
            <person name="Pearson M."/>
            <person name="Priest M."/>
            <person name="Roberts A."/>
            <person name="Saif S."/>
            <person name="Shea T."/>
            <person name="Sisk P."/>
            <person name="Sykes S."/>
            <person name="Wortman J."/>
            <person name="Nusbaum C."/>
            <person name="Birren B."/>
        </authorList>
    </citation>
    <scope>NUCLEOTIDE SEQUENCE [LARGE SCALE GENOMIC DNA]</scope>
    <source>
        <strain evidence="1 2">ATCC BAA-412</strain>
    </source>
</reference>
<sequence length="94" mass="10721">MKYYDITFHELSGKSVVKRSIPSSLEGFEVWKDACVSYTEDELLILVNEGTYVTLKQRYIVRIDAKEVDGPVEKLLSRQDEIMGVVNTLANMGF</sequence>
<dbReference type="AlphaFoldDB" id="R3WMR0"/>
<evidence type="ECO:0000313" key="1">
    <source>
        <dbReference type="EMBL" id="EOL49141.1"/>
    </source>
</evidence>
<accession>R3WMR0</accession>
<name>R3WMR0_9ENTE</name>
<dbReference type="eggNOG" id="ENOG502ZRSX">
    <property type="taxonomic scope" value="Bacteria"/>
</dbReference>
<dbReference type="RefSeq" id="WP_010766921.1">
    <property type="nucleotide sequence ID" value="NZ_ASWE01000006.1"/>
</dbReference>
<organism evidence="1 2">
    <name type="scientific">Enterococcus phoeniculicola ATCC BAA-412</name>
    <dbReference type="NCBI Taxonomy" id="1158610"/>
    <lineage>
        <taxon>Bacteria</taxon>
        <taxon>Bacillati</taxon>
        <taxon>Bacillota</taxon>
        <taxon>Bacilli</taxon>
        <taxon>Lactobacillales</taxon>
        <taxon>Enterococcaceae</taxon>
        <taxon>Enterococcus</taxon>
    </lineage>
</organism>
<keyword evidence="2" id="KW-1185">Reference proteome</keyword>
<protein>
    <submittedName>
        <fullName evidence="1">Uncharacterized protein</fullName>
    </submittedName>
</protein>
<dbReference type="PATRIC" id="fig|1158610.3.peg.218"/>
<gene>
    <name evidence="1" type="ORF">UC3_00236</name>
</gene>
<dbReference type="Proteomes" id="UP000013785">
    <property type="component" value="Unassembled WGS sequence"/>
</dbReference>
<proteinExistence type="predicted"/>
<evidence type="ECO:0000313" key="2">
    <source>
        <dbReference type="Proteomes" id="UP000013785"/>
    </source>
</evidence>